<organism evidence="1">
    <name type="scientific">Drosophila melanogaster</name>
    <name type="common">Fruit fly</name>
    <dbReference type="NCBI Taxonomy" id="7227"/>
    <lineage>
        <taxon>Eukaryota</taxon>
        <taxon>Metazoa</taxon>
        <taxon>Ecdysozoa</taxon>
        <taxon>Arthropoda</taxon>
        <taxon>Hexapoda</taxon>
        <taxon>Insecta</taxon>
        <taxon>Pterygota</taxon>
        <taxon>Neoptera</taxon>
        <taxon>Endopterygota</taxon>
        <taxon>Diptera</taxon>
        <taxon>Brachycera</taxon>
        <taxon>Muscomorpha</taxon>
        <taxon>Ephydroidea</taxon>
        <taxon>Drosophilidae</taxon>
        <taxon>Drosophila</taxon>
        <taxon>Sophophora</taxon>
    </lineage>
</organism>
<dbReference type="EMBL" id="BT124815">
    <property type="protein sequence ID" value="ADF87910.1"/>
    <property type="molecule type" value="mRNA"/>
</dbReference>
<gene>
    <name evidence="1" type="primary">CG13636-RA</name>
</gene>
<name>D5SHL4_DROME</name>
<accession>D5SHL4</accession>
<dbReference type="AlphaFoldDB" id="D5SHL4"/>
<evidence type="ECO:0000313" key="1">
    <source>
        <dbReference type="EMBL" id="ADF87910.1"/>
    </source>
</evidence>
<reference evidence="1" key="1">
    <citation type="submission" date="2010-04" db="EMBL/GenBank/DDBJ databases">
        <authorList>
            <person name="Carlson J."/>
            <person name="Booth B."/>
            <person name="Frise E."/>
            <person name="Sandler J."/>
            <person name="Wan K."/>
            <person name="Yu C."/>
            <person name="Celniker S."/>
        </authorList>
    </citation>
    <scope>NUCLEOTIDE SEQUENCE</scope>
</reference>
<protein>
    <submittedName>
        <fullName evidence="1">MIP22154p</fullName>
    </submittedName>
</protein>
<proteinExistence type="evidence at transcript level"/>
<sequence length="116" mass="13396">MEWCASTRTATAPSEWPSSCPARPSCVSATTTTDMWRTSCTTSAVELIFRAWSASWSRSAHFWRPFWYPPTCESISRRRSSKAEPEDVVWRLSTPVIHQMCLSETNRNKRSSYPYH</sequence>